<dbReference type="Pfam" id="PF08471">
    <property type="entry name" value="Ribonuc_red_2_N"/>
    <property type="match status" value="1"/>
</dbReference>
<sequence length="1166" mass="128283">MNSLDVTDPRSETCLDVGFGQTLLLDPREDLLGGLTIERVFTTDGRNPYETITWERRDVVIMDWKTGKPSYERKGVEVPSFWAENALKITASKYLFGRDPETPEYEDSLRHAFDRISNTYTVWGWRHGYFATEADALAYNHELKYLLAFQMWAPNSPVWFNIGHWEQWRWGRPDLRKSMENRGNRAFKAILPEDAVDDTNLEVREVSNAYIHPQASACFLMGIEDSMEKILSHQIAEGGVFSSGSGIGVNLSSIRSSKEPIAGKGFASGPISFDKGFDRMAGAIKSGGKTRRAARMVLLFADHPDIFEFISTKNQQEDIGKIVLREHNVSVALKKKAEEYAVKGSPAERMAARIVLDMPMVTDRQYDAGMDDLLYGETLGHQNANHSVSLKGDFWKAYQTKGEYATRWVSDPTKVEDTFKAESILDAIAECVWHNAEPGTHNNDFINIWNPVKSDGDISTSNPCSEYLHLNFTSCNLSSFNVFRFYDRDAKQMKVEELQKAIRLAMIAADLNVEEGGFPIPEIAAGTYRYRTTGIGYANVGGLLMALGIPYDSDEGRLIASQLVSLLTSTCWKASAEMGQELGAYPRFESTESDLREVLELHKAVQDLSGAFSAGKDIEKEAESIFKRSGSRLPIAQGLTALDVLRGYAKSFENHSVDAPVIAQQLQDVNAATWSEVVAAKRFRNSFTTVMAPTGTISAPMGVYDEGTTSAEPDYTLVKYKNLSGGGMLKMFNTLALEGLRTQGYTTQQVCEAALEVAGLDGLYTACGASMARVVKHLRQFIDESQIGPIRHQLNELIGFKMGDISKLEAYLTELREKGQNGSAEPEEAVVLAGASHVEDIPWLKPEHVAAFDCSATSGSGTRSILAKGHMRMLGAIQPFLSGATSKTVNLPYSATREDIKQCLVDCHEMGVKCVALYRADSKGISVFNVDTPEGRKWNPEYVWNKLVEGVREQVGEIVKEASKPRRVRLPGRRISQTLKFEVGGGLMEGFLTVGIYPDGSCGEVFGRVGQAGSFANGMFESFCKAFSISLQYGVPLSSLIESFRYTAFDPSGFTKVGDQDGVADQIKTCKSVVDAMMQILQWLFPESNGEKLIDFAGAPAPAVAAQNGAVTIKPADPDGIKSSLFKSIQNKSAESCPKCGSMAYVHDGKCRSCRDCGFKDGGCGE</sequence>
<dbReference type="GO" id="GO:0031419">
    <property type="term" value="F:cobalamin binding"/>
    <property type="evidence" value="ECO:0007669"/>
    <property type="project" value="UniProtKB-KW"/>
</dbReference>
<dbReference type="InterPro" id="IPR000788">
    <property type="entry name" value="RNR_lg_C"/>
</dbReference>
<evidence type="ECO:0000256" key="3">
    <source>
        <dbReference type="ARBA" id="ARBA00012274"/>
    </source>
</evidence>
<evidence type="ECO:0000259" key="14">
    <source>
        <dbReference type="Pfam" id="PF02867"/>
    </source>
</evidence>
<keyword evidence="9" id="KW-1015">Disulfide bond</keyword>
<dbReference type="Proteomes" id="UP000622317">
    <property type="component" value="Unassembled WGS sequence"/>
</dbReference>
<keyword evidence="7 13" id="KW-0547">Nucleotide-binding</keyword>
<keyword evidence="18" id="KW-1185">Reference proteome</keyword>
<evidence type="ECO:0000256" key="11">
    <source>
        <dbReference type="ARBA" id="ARBA00025437"/>
    </source>
</evidence>
<dbReference type="InterPro" id="IPR013344">
    <property type="entry name" value="RNR_NrdJ/NrdZ"/>
</dbReference>
<dbReference type="InterPro" id="IPR050862">
    <property type="entry name" value="RdRp_reductase_class-2"/>
</dbReference>
<keyword evidence="5 13" id="KW-0846">Cobalamin</keyword>
<dbReference type="Pfam" id="PF12637">
    <property type="entry name" value="TSCPD"/>
    <property type="match status" value="1"/>
</dbReference>
<dbReference type="Gene3D" id="3.20.70.20">
    <property type="match status" value="3"/>
</dbReference>
<comment type="function">
    <text evidence="11 13">Catalyzes the reduction of ribonucleotides to deoxyribonucleotides. May function to provide a pool of deoxyribonucleotide precursors for DNA repair during oxygen limitation and/or for immediate growth after restoration of oxygen.</text>
</comment>
<dbReference type="GO" id="GO:0000166">
    <property type="term" value="F:nucleotide binding"/>
    <property type="evidence" value="ECO:0007669"/>
    <property type="project" value="UniProtKB-KW"/>
</dbReference>
<dbReference type="NCBIfam" id="TIGR02504">
    <property type="entry name" value="NrdJ_Z"/>
    <property type="match status" value="1"/>
</dbReference>
<evidence type="ECO:0000256" key="4">
    <source>
        <dbReference type="ARBA" id="ARBA00014409"/>
    </source>
</evidence>
<dbReference type="GO" id="GO:0050897">
    <property type="term" value="F:cobalt ion binding"/>
    <property type="evidence" value="ECO:0007669"/>
    <property type="project" value="InterPro"/>
</dbReference>
<dbReference type="InterPro" id="IPR013678">
    <property type="entry name" value="RNR_2_N"/>
</dbReference>
<dbReference type="PANTHER" id="PTHR43371:SF1">
    <property type="entry name" value="RIBONUCLEOSIDE-DIPHOSPHATE REDUCTASE"/>
    <property type="match status" value="1"/>
</dbReference>
<dbReference type="AlphaFoldDB" id="A0A927FE49"/>
<keyword evidence="10 13" id="KW-0170">Cobalt</keyword>
<keyword evidence="6 13" id="KW-0237">DNA synthesis</keyword>
<dbReference type="Pfam" id="PF02867">
    <property type="entry name" value="Ribonuc_red_lgC"/>
    <property type="match status" value="2"/>
</dbReference>
<dbReference type="PRINTS" id="PR01183">
    <property type="entry name" value="RIBORDTASEM1"/>
</dbReference>
<evidence type="ECO:0000256" key="12">
    <source>
        <dbReference type="ARBA" id="ARBA00047754"/>
    </source>
</evidence>
<dbReference type="GO" id="GO:0071897">
    <property type="term" value="P:DNA biosynthetic process"/>
    <property type="evidence" value="ECO:0007669"/>
    <property type="project" value="UniProtKB-KW"/>
</dbReference>
<evidence type="ECO:0000256" key="6">
    <source>
        <dbReference type="ARBA" id="ARBA00022634"/>
    </source>
</evidence>
<evidence type="ECO:0000256" key="1">
    <source>
        <dbReference type="ARBA" id="ARBA00001922"/>
    </source>
</evidence>
<comment type="caution">
    <text evidence="17">The sequence shown here is derived from an EMBL/GenBank/DDBJ whole genome shotgun (WGS) entry which is preliminary data.</text>
</comment>
<name>A0A927FE49_9BACT</name>
<comment type="catalytic activity">
    <reaction evidence="12 13">
        <text>a 2'-deoxyribonucleoside 5'-diphosphate + [thioredoxin]-disulfide + H2O = a ribonucleoside 5'-diphosphate + [thioredoxin]-dithiol</text>
        <dbReference type="Rhea" id="RHEA:23252"/>
        <dbReference type="Rhea" id="RHEA-COMP:10698"/>
        <dbReference type="Rhea" id="RHEA-COMP:10700"/>
        <dbReference type="ChEBI" id="CHEBI:15377"/>
        <dbReference type="ChEBI" id="CHEBI:29950"/>
        <dbReference type="ChEBI" id="CHEBI:50058"/>
        <dbReference type="ChEBI" id="CHEBI:57930"/>
        <dbReference type="ChEBI" id="CHEBI:73316"/>
        <dbReference type="EC" id="1.17.4.1"/>
    </reaction>
</comment>
<dbReference type="SUPFAM" id="SSF51998">
    <property type="entry name" value="PFL-like glycyl radical enzymes"/>
    <property type="match status" value="1"/>
</dbReference>
<protein>
    <recommendedName>
        <fullName evidence="4 13">Vitamin B12-dependent ribonucleotide reductase</fullName>
        <ecNumber evidence="3 13">1.17.4.1</ecNumber>
    </recommendedName>
</protein>
<proteinExistence type="inferred from homology"/>
<feature type="domain" description="Ribonucleotide reductase large subunit C-terminal" evidence="14">
    <location>
        <begin position="804"/>
        <end position="918"/>
    </location>
</feature>
<feature type="domain" description="Ribonucleotide reductase class II vitamin B12-dependent N-terminal" evidence="15">
    <location>
        <begin position="58"/>
        <end position="150"/>
    </location>
</feature>
<dbReference type="PANTHER" id="PTHR43371">
    <property type="entry name" value="VITAMIN B12-DEPENDENT RIBONUCLEOTIDE REDUCTASE"/>
    <property type="match status" value="1"/>
</dbReference>
<evidence type="ECO:0000313" key="17">
    <source>
        <dbReference type="EMBL" id="MBD5781728.1"/>
    </source>
</evidence>
<evidence type="ECO:0000256" key="10">
    <source>
        <dbReference type="ARBA" id="ARBA00023285"/>
    </source>
</evidence>
<gene>
    <name evidence="17" type="ORF">IEN85_19665</name>
</gene>
<comment type="similarity">
    <text evidence="2 13">Belongs to the ribonucleoside diphosphate reductase class-2 family.</text>
</comment>
<dbReference type="RefSeq" id="WP_191618810.1">
    <property type="nucleotide sequence ID" value="NZ_JACYFG010000051.1"/>
</dbReference>
<dbReference type="EC" id="1.17.4.1" evidence="3 13"/>
<reference evidence="17" key="1">
    <citation type="submission" date="2020-09" db="EMBL/GenBank/DDBJ databases">
        <title>Pelagicoccus enzymogenes sp. nov. with an EPS production, isolated from marine sediment.</title>
        <authorList>
            <person name="Feng X."/>
        </authorList>
    </citation>
    <scope>NUCLEOTIDE SEQUENCE</scope>
    <source>
        <strain evidence="17">NFK12</strain>
    </source>
</reference>
<dbReference type="EMBL" id="JACYFG010000051">
    <property type="protein sequence ID" value="MBD5781728.1"/>
    <property type="molecule type" value="Genomic_DNA"/>
</dbReference>
<evidence type="ECO:0000256" key="2">
    <source>
        <dbReference type="ARBA" id="ARBA00007405"/>
    </source>
</evidence>
<dbReference type="InterPro" id="IPR024434">
    <property type="entry name" value="TSCPD_dom"/>
</dbReference>
<evidence type="ECO:0000259" key="15">
    <source>
        <dbReference type="Pfam" id="PF08471"/>
    </source>
</evidence>
<comment type="cofactor">
    <cofactor evidence="1 13">
        <name>adenosylcob(III)alamin</name>
        <dbReference type="ChEBI" id="CHEBI:18408"/>
    </cofactor>
</comment>
<evidence type="ECO:0000256" key="8">
    <source>
        <dbReference type="ARBA" id="ARBA00023002"/>
    </source>
</evidence>
<accession>A0A927FE49</accession>
<evidence type="ECO:0000256" key="7">
    <source>
        <dbReference type="ARBA" id="ARBA00022741"/>
    </source>
</evidence>
<evidence type="ECO:0000313" key="18">
    <source>
        <dbReference type="Proteomes" id="UP000622317"/>
    </source>
</evidence>
<evidence type="ECO:0000256" key="5">
    <source>
        <dbReference type="ARBA" id="ARBA00022628"/>
    </source>
</evidence>
<organism evidence="17 18">
    <name type="scientific">Pelagicoccus enzymogenes</name>
    <dbReference type="NCBI Taxonomy" id="2773457"/>
    <lineage>
        <taxon>Bacteria</taxon>
        <taxon>Pseudomonadati</taxon>
        <taxon>Verrucomicrobiota</taxon>
        <taxon>Opitutia</taxon>
        <taxon>Puniceicoccales</taxon>
        <taxon>Pelagicoccaceae</taxon>
        <taxon>Pelagicoccus</taxon>
    </lineage>
</organism>
<dbReference type="GO" id="GO:0004748">
    <property type="term" value="F:ribonucleoside-diphosphate reductase activity, thioredoxin disulfide as acceptor"/>
    <property type="evidence" value="ECO:0007669"/>
    <property type="project" value="UniProtKB-EC"/>
</dbReference>
<keyword evidence="8 13" id="KW-0560">Oxidoreductase</keyword>
<feature type="domain" description="Ribonucleotide reductase large subunit C-terminal" evidence="14">
    <location>
        <begin position="216"/>
        <end position="754"/>
    </location>
</feature>
<evidence type="ECO:0000256" key="13">
    <source>
        <dbReference type="RuleBase" id="RU364064"/>
    </source>
</evidence>
<evidence type="ECO:0000256" key="9">
    <source>
        <dbReference type="ARBA" id="ARBA00023157"/>
    </source>
</evidence>
<feature type="domain" description="TSCPD" evidence="16">
    <location>
        <begin position="980"/>
        <end position="1083"/>
    </location>
</feature>
<evidence type="ECO:0000259" key="16">
    <source>
        <dbReference type="Pfam" id="PF12637"/>
    </source>
</evidence>